<reference evidence="3" key="1">
    <citation type="submission" date="2010-06" db="EMBL/GenBank/DDBJ databases">
        <authorList>
            <person name="Muzny D."/>
            <person name="Qin X."/>
            <person name="Buhay C."/>
            <person name="Dugan-Rocha S."/>
            <person name="Ding Y."/>
            <person name="Chen G."/>
            <person name="Hawes A."/>
            <person name="Holder M."/>
            <person name="Jhangiani S."/>
            <person name="Johnson A."/>
            <person name="Khan Z."/>
            <person name="Li Z."/>
            <person name="Liu W."/>
            <person name="Liu X."/>
            <person name="Perez L."/>
            <person name="Shen H."/>
            <person name="Wang Q."/>
            <person name="Watt J."/>
            <person name="Xi L."/>
            <person name="Xin Y."/>
            <person name="Zhou J."/>
            <person name="Deng J."/>
            <person name="Jiang H."/>
            <person name="Liu Y."/>
            <person name="Qu J."/>
            <person name="Song X.-Z."/>
            <person name="Zhang L."/>
            <person name="Villasana D."/>
            <person name="Johnson A."/>
            <person name="Liu J."/>
            <person name="Liyanage D."/>
            <person name="Lorensuhewa L."/>
            <person name="Robinson T."/>
            <person name="Song A."/>
            <person name="Song B.-B."/>
            <person name="Dinh H."/>
            <person name="Thornton R."/>
            <person name="Coyle M."/>
            <person name="Francisco L."/>
            <person name="Jackson L."/>
            <person name="Javaid M."/>
            <person name="Korchina V."/>
            <person name="Kovar C."/>
            <person name="Mata R."/>
            <person name="Mathew T."/>
            <person name="Ngo R."/>
            <person name="Nguyen L."/>
            <person name="Nguyen N."/>
            <person name="Okwuonu G."/>
            <person name="Ongeri F."/>
            <person name="Pham C."/>
            <person name="Simmons D."/>
            <person name="Wilczek-Boney K."/>
            <person name="Hale W."/>
            <person name="Jakkamsetti A."/>
            <person name="Pham P."/>
            <person name="Ruth R."/>
            <person name="San Lucas F."/>
            <person name="Warren J."/>
            <person name="Zhang J."/>
            <person name="Zhao Z."/>
            <person name="Zhou C."/>
            <person name="Zhu D."/>
            <person name="Lee S."/>
            <person name="Bess C."/>
            <person name="Blankenburg K."/>
            <person name="Forbes L."/>
            <person name="Fu Q."/>
            <person name="Gubbala S."/>
            <person name="Hirani K."/>
            <person name="Jayaseelan J.C."/>
            <person name="Lara F."/>
            <person name="Munidasa M."/>
            <person name="Palculict T."/>
            <person name="Patil S."/>
            <person name="Pu L.-L."/>
            <person name="Saada N."/>
            <person name="Tang L."/>
            <person name="Weissenberger G."/>
            <person name="Zhu Y."/>
            <person name="Hemphill L."/>
            <person name="Shang Y."/>
            <person name="Youmans B."/>
            <person name="Ayvaz T."/>
            <person name="Ross M."/>
            <person name="Santibanez J."/>
            <person name="Aqrawi P."/>
            <person name="Gross S."/>
            <person name="Joshi V."/>
            <person name="Fowler G."/>
            <person name="Nazareth L."/>
            <person name="Reid J."/>
            <person name="Worley K."/>
            <person name="Petrosino J."/>
            <person name="Highlander S."/>
            <person name="Gibbs R."/>
        </authorList>
    </citation>
    <scope>NUCLEOTIDE SEQUENCE [LARGE SCALE GENOMIC DNA]</scope>
    <source>
        <strain evidence="3">ATCC 33030</strain>
    </source>
</reference>
<keyword evidence="1" id="KW-0472">Membrane</keyword>
<evidence type="ECO:0008006" key="5">
    <source>
        <dbReference type="Google" id="ProtNLM"/>
    </source>
</evidence>
<keyword evidence="1" id="KW-1133">Transmembrane helix</keyword>
<keyword evidence="4" id="KW-1185">Reference proteome</keyword>
<evidence type="ECO:0000256" key="1">
    <source>
        <dbReference type="SAM" id="Phobius"/>
    </source>
</evidence>
<evidence type="ECO:0000313" key="4">
    <source>
        <dbReference type="Proteomes" id="UP000004208"/>
    </source>
</evidence>
<accession>D7WD49</accession>
<evidence type="ECO:0000313" key="3">
    <source>
        <dbReference type="EMBL" id="EFK54080.1"/>
    </source>
</evidence>
<evidence type="ECO:0000256" key="2">
    <source>
        <dbReference type="SAM" id="SignalP"/>
    </source>
</evidence>
<dbReference type="AlphaFoldDB" id="D7WD49"/>
<sequence length="117" mass="12360">MRKSIVTKAVSVATAAALTLGAFPAVADAQDKIGKISEEITTGIERGIDPEKSVLQENSSTKDFFKNGLEPFGDMSSMDTATSSEGLTRAILNYVIIAAGITIIGQIIQLVMANMPR</sequence>
<comment type="caution">
    <text evidence="3">The sequence shown here is derived from an EMBL/GenBank/DDBJ whole genome shotgun (WGS) entry which is preliminary data.</text>
</comment>
<dbReference type="HOGENOM" id="CLU_2080818_0_0_11"/>
<name>D7WD49_9CORY</name>
<feature type="chain" id="PRO_5039227577" description="Gram-positive signal peptide protein, YSIRK family" evidence="2">
    <location>
        <begin position="28"/>
        <end position="117"/>
    </location>
</feature>
<dbReference type="eggNOG" id="ENOG503288R">
    <property type="taxonomic scope" value="Bacteria"/>
</dbReference>
<dbReference type="STRING" id="585529.HMPREF0291_11737"/>
<dbReference type="EMBL" id="ACLJ02000003">
    <property type="protein sequence ID" value="EFK54080.1"/>
    <property type="molecule type" value="Genomic_DNA"/>
</dbReference>
<organism evidence="3 4">
    <name type="scientific">Corynebacterium genitalium ATCC 33030</name>
    <dbReference type="NCBI Taxonomy" id="585529"/>
    <lineage>
        <taxon>Bacteria</taxon>
        <taxon>Bacillati</taxon>
        <taxon>Actinomycetota</taxon>
        <taxon>Actinomycetes</taxon>
        <taxon>Mycobacteriales</taxon>
        <taxon>Corynebacteriaceae</taxon>
        <taxon>Corynebacterium</taxon>
    </lineage>
</organism>
<keyword evidence="1" id="KW-0812">Transmembrane</keyword>
<gene>
    <name evidence="3" type="ORF">HMPREF0291_11737</name>
</gene>
<keyword evidence="2" id="KW-0732">Signal</keyword>
<feature type="signal peptide" evidence="2">
    <location>
        <begin position="1"/>
        <end position="27"/>
    </location>
</feature>
<dbReference type="Proteomes" id="UP000004208">
    <property type="component" value="Unassembled WGS sequence"/>
</dbReference>
<dbReference type="RefSeq" id="WP_005290356.1">
    <property type="nucleotide sequence ID" value="NZ_CM000961.1"/>
</dbReference>
<protein>
    <recommendedName>
        <fullName evidence="5">Gram-positive signal peptide protein, YSIRK family</fullName>
    </recommendedName>
</protein>
<proteinExistence type="predicted"/>
<feature type="transmembrane region" description="Helical" evidence="1">
    <location>
        <begin position="91"/>
        <end position="112"/>
    </location>
</feature>